<evidence type="ECO:0000313" key="9">
    <source>
        <dbReference type="EMBL" id="KAF2233106.1"/>
    </source>
</evidence>
<dbReference type="InterPro" id="IPR019519">
    <property type="entry name" value="Elp5"/>
</dbReference>
<proteinExistence type="inferred from homology"/>
<dbReference type="PANTHER" id="PTHR15641:SF1">
    <property type="entry name" value="ELONGATOR COMPLEX PROTEIN 5"/>
    <property type="match status" value="1"/>
</dbReference>
<evidence type="ECO:0000256" key="8">
    <source>
        <dbReference type="ARBA" id="ARBA00023242"/>
    </source>
</evidence>
<keyword evidence="7" id="KW-0819">tRNA processing</keyword>
<keyword evidence="10" id="KW-1185">Reference proteome</keyword>
<dbReference type="GO" id="GO:0000049">
    <property type="term" value="F:tRNA binding"/>
    <property type="evidence" value="ECO:0007669"/>
    <property type="project" value="TreeGrafter"/>
</dbReference>
<gene>
    <name evidence="9" type="ORF">EV356DRAFT_487357</name>
</gene>
<dbReference type="CDD" id="cd19496">
    <property type="entry name" value="Elp5"/>
    <property type="match status" value="1"/>
</dbReference>
<keyword evidence="8" id="KW-0539">Nucleus</keyword>
<dbReference type="EMBL" id="ML991809">
    <property type="protein sequence ID" value="KAF2233106.1"/>
    <property type="molecule type" value="Genomic_DNA"/>
</dbReference>
<comment type="similarity">
    <text evidence="4">Belongs to the ELP5 family.</text>
</comment>
<comment type="pathway">
    <text evidence="3">tRNA modification; 5-methoxycarbonylmethyl-2-thiouridine-tRNA biosynthesis.</text>
</comment>
<dbReference type="UniPathway" id="UPA00988"/>
<dbReference type="GO" id="GO:0033588">
    <property type="term" value="C:elongator holoenzyme complex"/>
    <property type="evidence" value="ECO:0007669"/>
    <property type="project" value="InterPro"/>
</dbReference>
<evidence type="ECO:0000256" key="4">
    <source>
        <dbReference type="ARBA" id="ARBA00009567"/>
    </source>
</evidence>
<keyword evidence="6" id="KW-0963">Cytoplasm</keyword>
<evidence type="ECO:0000256" key="2">
    <source>
        <dbReference type="ARBA" id="ARBA00004496"/>
    </source>
</evidence>
<dbReference type="GO" id="GO:0002098">
    <property type="term" value="P:tRNA wobble uridine modification"/>
    <property type="evidence" value="ECO:0007669"/>
    <property type="project" value="InterPro"/>
</dbReference>
<dbReference type="Proteomes" id="UP000800092">
    <property type="component" value="Unassembled WGS sequence"/>
</dbReference>
<evidence type="ECO:0000256" key="3">
    <source>
        <dbReference type="ARBA" id="ARBA00005043"/>
    </source>
</evidence>
<dbReference type="PANTHER" id="PTHR15641">
    <property type="entry name" value="ELONGATOR COMPLEX PROTEIN 5"/>
    <property type="match status" value="1"/>
</dbReference>
<accession>A0A6A6H4T9</accession>
<protein>
    <recommendedName>
        <fullName evidence="5">Elongator complex protein 5</fullName>
    </recommendedName>
</protein>
<sequence>MENLERRRTHNLLLISKLLNQRENVSPFTLLLDSLEQSASPLLQEYITRARLSKVKVVYVSYDSFRGPRGVDEFANAAQQEPMRLQKMLQTRIASIESRTIVIFDNLNRISSTIPDLPSYLSSFISPRTSLIGVYHIDIPVISSTASAYSPPSLVLLKHLGTTILTTRSLSHTVARKRARERSVAEPSFGIAEEVEGVITGLGGNDLRGLVFNMEHRRKSGRSMREWLVLHNVSRRDLNPRSERLTPGSVTLLEDHSLFRKLDEEDIKFLDQDQTIDSTFNLGLSERQRKDREGVVLPYFDAQKAEGVGEGGRILYDMGIEDDFDEEEDEI</sequence>
<name>A0A6A6H4T9_VIRVR</name>
<evidence type="ECO:0000256" key="5">
    <source>
        <dbReference type="ARBA" id="ARBA00020264"/>
    </source>
</evidence>
<dbReference type="GO" id="GO:0005634">
    <property type="term" value="C:nucleus"/>
    <property type="evidence" value="ECO:0007669"/>
    <property type="project" value="UniProtKB-SubCell"/>
</dbReference>
<dbReference type="OrthoDB" id="166907at2759"/>
<dbReference type="InterPro" id="IPR027417">
    <property type="entry name" value="P-loop_NTPase"/>
</dbReference>
<dbReference type="Gene3D" id="3.40.50.300">
    <property type="entry name" value="P-loop containing nucleotide triphosphate hydrolases"/>
    <property type="match status" value="1"/>
</dbReference>
<evidence type="ECO:0000256" key="6">
    <source>
        <dbReference type="ARBA" id="ARBA00022490"/>
    </source>
</evidence>
<reference evidence="9" key="1">
    <citation type="journal article" date="2020" name="Stud. Mycol.">
        <title>101 Dothideomycetes genomes: a test case for predicting lifestyles and emergence of pathogens.</title>
        <authorList>
            <person name="Haridas S."/>
            <person name="Albert R."/>
            <person name="Binder M."/>
            <person name="Bloem J."/>
            <person name="Labutti K."/>
            <person name="Salamov A."/>
            <person name="Andreopoulos B."/>
            <person name="Baker S."/>
            <person name="Barry K."/>
            <person name="Bills G."/>
            <person name="Bluhm B."/>
            <person name="Cannon C."/>
            <person name="Castanera R."/>
            <person name="Culley D."/>
            <person name="Daum C."/>
            <person name="Ezra D."/>
            <person name="Gonzalez J."/>
            <person name="Henrissat B."/>
            <person name="Kuo A."/>
            <person name="Liang C."/>
            <person name="Lipzen A."/>
            <person name="Lutzoni F."/>
            <person name="Magnuson J."/>
            <person name="Mondo S."/>
            <person name="Nolan M."/>
            <person name="Ohm R."/>
            <person name="Pangilinan J."/>
            <person name="Park H.-J."/>
            <person name="Ramirez L."/>
            <person name="Alfaro M."/>
            <person name="Sun H."/>
            <person name="Tritt A."/>
            <person name="Yoshinaga Y."/>
            <person name="Zwiers L.-H."/>
            <person name="Turgeon B."/>
            <person name="Goodwin S."/>
            <person name="Spatafora J."/>
            <person name="Crous P."/>
            <person name="Grigoriev I."/>
        </authorList>
    </citation>
    <scope>NUCLEOTIDE SEQUENCE</scope>
    <source>
        <strain evidence="9">Tuck. ex Michener</strain>
    </source>
</reference>
<evidence type="ECO:0000256" key="7">
    <source>
        <dbReference type="ARBA" id="ARBA00022694"/>
    </source>
</evidence>
<organism evidence="9 10">
    <name type="scientific">Viridothelium virens</name>
    <name type="common">Speckled blister lichen</name>
    <name type="synonym">Trypethelium virens</name>
    <dbReference type="NCBI Taxonomy" id="1048519"/>
    <lineage>
        <taxon>Eukaryota</taxon>
        <taxon>Fungi</taxon>
        <taxon>Dikarya</taxon>
        <taxon>Ascomycota</taxon>
        <taxon>Pezizomycotina</taxon>
        <taxon>Dothideomycetes</taxon>
        <taxon>Dothideomycetes incertae sedis</taxon>
        <taxon>Trypetheliales</taxon>
        <taxon>Trypetheliaceae</taxon>
        <taxon>Viridothelium</taxon>
    </lineage>
</organism>
<comment type="subcellular location">
    <subcellularLocation>
        <location evidence="2">Cytoplasm</location>
    </subcellularLocation>
    <subcellularLocation>
        <location evidence="1">Nucleus</location>
    </subcellularLocation>
</comment>
<evidence type="ECO:0000256" key="1">
    <source>
        <dbReference type="ARBA" id="ARBA00004123"/>
    </source>
</evidence>
<evidence type="ECO:0000313" key="10">
    <source>
        <dbReference type="Proteomes" id="UP000800092"/>
    </source>
</evidence>
<dbReference type="AlphaFoldDB" id="A0A6A6H4T9"/>
<dbReference type="Pfam" id="PF10483">
    <property type="entry name" value="Elong_Iki1"/>
    <property type="match status" value="1"/>
</dbReference>
<dbReference type="GO" id="GO:0005829">
    <property type="term" value="C:cytosol"/>
    <property type="evidence" value="ECO:0007669"/>
    <property type="project" value="TreeGrafter"/>
</dbReference>